<dbReference type="AlphaFoldDB" id="A5ZU35"/>
<reference evidence="1 2" key="2">
    <citation type="submission" date="2007-04" db="EMBL/GenBank/DDBJ databases">
        <title>Draft genome sequence of Ruminococcus obeum (ATCC 29174).</title>
        <authorList>
            <person name="Sudarsanam P."/>
            <person name="Ley R."/>
            <person name="Guruge J."/>
            <person name="Turnbaugh P.J."/>
            <person name="Mahowald M."/>
            <person name="Liep D."/>
            <person name="Gordon J."/>
        </authorList>
    </citation>
    <scope>NUCLEOTIDE SEQUENCE [LARGE SCALE GENOMIC DNA]</scope>
    <source>
        <strain evidence="1 2">ATCC 29174</strain>
    </source>
</reference>
<evidence type="ECO:0000313" key="1">
    <source>
        <dbReference type="EMBL" id="EDM86862.1"/>
    </source>
</evidence>
<gene>
    <name evidence="1" type="ORF">RUMOBE_02517</name>
</gene>
<dbReference type="EMBL" id="AAVO02000011">
    <property type="protein sequence ID" value="EDM86862.1"/>
    <property type="molecule type" value="Genomic_DNA"/>
</dbReference>
<comment type="caution">
    <text evidence="1">The sequence shown here is derived from an EMBL/GenBank/DDBJ whole genome shotgun (WGS) entry which is preliminary data.</text>
</comment>
<dbReference type="Proteomes" id="UP000006002">
    <property type="component" value="Unassembled WGS sequence"/>
</dbReference>
<proteinExistence type="predicted"/>
<name>A5ZU35_9FIRM</name>
<organism evidence="1 2">
    <name type="scientific">Blautia obeum ATCC 29174</name>
    <dbReference type="NCBI Taxonomy" id="411459"/>
    <lineage>
        <taxon>Bacteria</taxon>
        <taxon>Bacillati</taxon>
        <taxon>Bacillota</taxon>
        <taxon>Clostridia</taxon>
        <taxon>Lachnospirales</taxon>
        <taxon>Lachnospiraceae</taxon>
        <taxon>Blautia</taxon>
    </lineage>
</organism>
<sequence>MVSNQEKVMIIRKKKCCKPRKIKVCKKKSQKISTHLLTVLTIRVILQLEQRKRDKEIRKMKKIS</sequence>
<evidence type="ECO:0000313" key="2">
    <source>
        <dbReference type="Proteomes" id="UP000006002"/>
    </source>
</evidence>
<reference evidence="1 2" key="1">
    <citation type="submission" date="2007-03" db="EMBL/GenBank/DDBJ databases">
        <authorList>
            <person name="Fulton L."/>
            <person name="Clifton S."/>
            <person name="Fulton B."/>
            <person name="Xu J."/>
            <person name="Minx P."/>
            <person name="Pepin K.H."/>
            <person name="Johnson M."/>
            <person name="Thiruvilangam P."/>
            <person name="Bhonagiri V."/>
            <person name="Nash W.E."/>
            <person name="Mardis E.R."/>
            <person name="Wilson R.K."/>
        </authorList>
    </citation>
    <scope>NUCLEOTIDE SEQUENCE [LARGE SCALE GENOMIC DNA]</scope>
    <source>
        <strain evidence="1 2">ATCC 29174</strain>
    </source>
</reference>
<dbReference type="HOGENOM" id="CLU_2858776_0_0_9"/>
<protein>
    <submittedName>
        <fullName evidence="1">Uncharacterized protein</fullName>
    </submittedName>
</protein>
<accession>A5ZU35</accession>